<dbReference type="InterPro" id="IPR000768">
    <property type="entry name" value="ART"/>
</dbReference>
<dbReference type="Proteomes" id="UP000663828">
    <property type="component" value="Unassembled WGS sequence"/>
</dbReference>
<evidence type="ECO:0000256" key="5">
    <source>
        <dbReference type="ARBA" id="ARBA00022737"/>
    </source>
</evidence>
<dbReference type="Pfam" id="PF13424">
    <property type="entry name" value="TPR_12"/>
    <property type="match status" value="2"/>
</dbReference>
<protein>
    <recommendedName>
        <fullName evidence="9">NAD(P)(+)--arginine ADP-ribosyltransferase</fullName>
        <ecNumber evidence="9">2.4.2.31</ecNumber>
    </recommendedName>
    <alternativeName>
        <fullName evidence="9">Mono(ADP-ribosyl)transferase</fullName>
    </alternativeName>
</protein>
<keyword evidence="5" id="KW-0677">Repeat</keyword>
<dbReference type="EC" id="2.4.2.31" evidence="9"/>
<dbReference type="PROSITE" id="PS50293">
    <property type="entry name" value="TPR_REGION"/>
    <property type="match status" value="1"/>
</dbReference>
<reference evidence="10" key="1">
    <citation type="submission" date="2021-02" db="EMBL/GenBank/DDBJ databases">
        <authorList>
            <person name="Nowell W R."/>
        </authorList>
    </citation>
    <scope>NUCLEOTIDE SEQUENCE</scope>
</reference>
<feature type="repeat" description="TPR" evidence="8">
    <location>
        <begin position="583"/>
        <end position="616"/>
    </location>
</feature>
<comment type="caution">
    <text evidence="10">The sequence shown here is derived from an EMBL/GenBank/DDBJ whole genome shotgun (WGS) entry which is preliminary data.</text>
</comment>
<dbReference type="AlphaFoldDB" id="A0A813QIB6"/>
<dbReference type="PROSITE" id="PS50005">
    <property type="entry name" value="TPR"/>
    <property type="match status" value="5"/>
</dbReference>
<keyword evidence="6 8" id="KW-0802">TPR repeat</keyword>
<dbReference type="PROSITE" id="PS51996">
    <property type="entry name" value="TR_MART"/>
    <property type="match status" value="1"/>
</dbReference>
<evidence type="ECO:0000256" key="2">
    <source>
        <dbReference type="ARBA" id="ARBA00022676"/>
    </source>
</evidence>
<dbReference type="SUPFAM" id="SSF56399">
    <property type="entry name" value="ADP-ribosylation"/>
    <property type="match status" value="1"/>
</dbReference>
<dbReference type="InterPro" id="IPR019734">
    <property type="entry name" value="TPR_rpt"/>
</dbReference>
<dbReference type="InterPro" id="IPR011990">
    <property type="entry name" value="TPR-like_helical_dom_sf"/>
</dbReference>
<evidence type="ECO:0000256" key="6">
    <source>
        <dbReference type="ARBA" id="ARBA00022803"/>
    </source>
</evidence>
<evidence type="ECO:0000256" key="8">
    <source>
        <dbReference type="PROSITE-ProRule" id="PRU00339"/>
    </source>
</evidence>
<name>A0A813QIB6_ADIRI</name>
<evidence type="ECO:0000313" key="10">
    <source>
        <dbReference type="EMBL" id="CAF0767451.1"/>
    </source>
</evidence>
<evidence type="ECO:0000256" key="9">
    <source>
        <dbReference type="RuleBase" id="RU361228"/>
    </source>
</evidence>
<feature type="repeat" description="TPR" evidence="8">
    <location>
        <begin position="499"/>
        <end position="532"/>
    </location>
</feature>
<feature type="repeat" description="TPR" evidence="8">
    <location>
        <begin position="541"/>
        <end position="574"/>
    </location>
</feature>
<evidence type="ECO:0000256" key="4">
    <source>
        <dbReference type="ARBA" id="ARBA00022695"/>
    </source>
</evidence>
<keyword evidence="2 9" id="KW-0328">Glycosyltransferase</keyword>
<dbReference type="PANTHER" id="PTHR45641:SF19">
    <property type="entry name" value="NEPHROCYSTIN-3"/>
    <property type="match status" value="1"/>
</dbReference>
<accession>A0A813QIB6</accession>
<evidence type="ECO:0000313" key="11">
    <source>
        <dbReference type="EMBL" id="CAF1186740.1"/>
    </source>
</evidence>
<organism evidence="10 12">
    <name type="scientific">Adineta ricciae</name>
    <name type="common">Rotifer</name>
    <dbReference type="NCBI Taxonomy" id="249248"/>
    <lineage>
        <taxon>Eukaryota</taxon>
        <taxon>Metazoa</taxon>
        <taxon>Spiralia</taxon>
        <taxon>Gnathifera</taxon>
        <taxon>Rotifera</taxon>
        <taxon>Eurotatoria</taxon>
        <taxon>Bdelloidea</taxon>
        <taxon>Adinetida</taxon>
        <taxon>Adinetidae</taxon>
        <taxon>Adineta</taxon>
    </lineage>
</organism>
<feature type="repeat" description="TPR" evidence="8">
    <location>
        <begin position="625"/>
        <end position="658"/>
    </location>
</feature>
<feature type="repeat" description="TPR" evidence="8">
    <location>
        <begin position="457"/>
        <end position="490"/>
    </location>
</feature>
<dbReference type="EMBL" id="CAJNOR010000038">
    <property type="protein sequence ID" value="CAF0767451.1"/>
    <property type="molecule type" value="Genomic_DNA"/>
</dbReference>
<evidence type="ECO:0000313" key="12">
    <source>
        <dbReference type="Proteomes" id="UP000663828"/>
    </source>
</evidence>
<dbReference type="Pfam" id="PF01129">
    <property type="entry name" value="ART"/>
    <property type="match status" value="1"/>
</dbReference>
<evidence type="ECO:0000256" key="1">
    <source>
        <dbReference type="ARBA" id="ARBA00009558"/>
    </source>
</evidence>
<keyword evidence="3 9" id="KW-0808">Transferase</keyword>
<comment type="catalytic activity">
    <reaction evidence="7 9">
        <text>L-arginyl-[protein] + NAD(+) = N(omega)-(ADP-D-ribosyl)-L-arginyl-[protein] + nicotinamide + H(+)</text>
        <dbReference type="Rhea" id="RHEA:19149"/>
        <dbReference type="Rhea" id="RHEA-COMP:10532"/>
        <dbReference type="Rhea" id="RHEA-COMP:15087"/>
        <dbReference type="ChEBI" id="CHEBI:15378"/>
        <dbReference type="ChEBI" id="CHEBI:17154"/>
        <dbReference type="ChEBI" id="CHEBI:29965"/>
        <dbReference type="ChEBI" id="CHEBI:57540"/>
        <dbReference type="ChEBI" id="CHEBI:142554"/>
        <dbReference type="EC" id="2.4.2.31"/>
    </reaction>
</comment>
<keyword evidence="9" id="KW-0520">NAD</keyword>
<comment type="similarity">
    <text evidence="1 9">Belongs to the Arg-specific ADP-ribosyltransferase family.</text>
</comment>
<dbReference type="PANTHER" id="PTHR45641">
    <property type="entry name" value="TETRATRICOPEPTIDE REPEAT PROTEIN (AFU_ORTHOLOGUE AFUA_6G03870)"/>
    <property type="match status" value="1"/>
</dbReference>
<sequence>MSWLRRTIAYLSDGRKNKVTTNSVRDFRIVWLDKFIDVANDSRCANTVAQLQEIVEDVRTFTDVNECIEFIDGLKEEYILMVVSGSLGEMILPSIHDLDQIKFFCVFCQDQQRHRQWASKWSKIGGVVTDIDSLCRTIQKMIEHSDQDSTPISIVNTTDDKIEKDLDQLDRSFMYSQILKEIILDIDFGPRRVQNFLTYCRENLFHGDIKLLEDAKKIEETYRKHDPIWWYTSPSFLYAYLNKALRDMDLDVIIRIGFFIQDLTDYLAILYFTQHFSRHDGKTFYRGQKLSEERFQQIKKSTGGLLSFNNFLSTSTEEKVAMRFAGSKMKEPGLVSVLFVIRIGTSPCSVFYGNVREVSYYPNEEEVLFGMHSVFRIGEIEVVNASDDSFWKIHLTFTNDKDEQLRRLTDCIRRETFTTESGWYRLGNLLNTLGEYSKAELVCDTMFALSTRQADLASVYHLLGMIKYGQGKYKESIKAYNTSIEIKKKVFSPTSPSLAATHSNIGEVYNALGRYSEAFSSHSDALKVKQSHLAEDHPDLAISYDNIGSVLYNMSVYSQAILHYEKALEIRLKNLPSTHPDIAQSYHNLGSAYFRLEENSEALSYFTKAIDIKQKSLPDKHVSLATSYKSIGAVHERLQEYEIARSYYQNALDISQSASLTQHPTLRKLQKDFDRVNKKCH</sequence>
<evidence type="ECO:0000256" key="3">
    <source>
        <dbReference type="ARBA" id="ARBA00022679"/>
    </source>
</evidence>
<dbReference type="Gene3D" id="3.90.176.10">
    <property type="entry name" value="Toxin ADP-ribosyltransferase, Chain A, domain 1"/>
    <property type="match status" value="1"/>
</dbReference>
<evidence type="ECO:0000256" key="7">
    <source>
        <dbReference type="ARBA" id="ARBA00047597"/>
    </source>
</evidence>
<keyword evidence="12" id="KW-1185">Reference proteome</keyword>
<dbReference type="EMBL" id="CAJNOJ010000140">
    <property type="protein sequence ID" value="CAF1186740.1"/>
    <property type="molecule type" value="Genomic_DNA"/>
</dbReference>
<proteinExistence type="inferred from homology"/>
<dbReference type="OrthoDB" id="5986190at2759"/>
<gene>
    <name evidence="11" type="ORF">EDS130_LOCUS24567</name>
    <name evidence="10" type="ORF">XAT740_LOCUS1267</name>
</gene>
<dbReference type="Proteomes" id="UP000663852">
    <property type="component" value="Unassembled WGS sequence"/>
</dbReference>
<keyword evidence="9" id="KW-0521">NADP</keyword>
<dbReference type="GO" id="GO:0106274">
    <property type="term" value="F:NAD+-protein-arginine ADP-ribosyltransferase activity"/>
    <property type="evidence" value="ECO:0007669"/>
    <property type="project" value="UniProtKB-EC"/>
</dbReference>
<dbReference type="SUPFAM" id="SSF48452">
    <property type="entry name" value="TPR-like"/>
    <property type="match status" value="2"/>
</dbReference>
<keyword evidence="4" id="KW-0548">Nucleotidyltransferase</keyword>
<dbReference type="Gene3D" id="1.25.40.10">
    <property type="entry name" value="Tetratricopeptide repeat domain"/>
    <property type="match status" value="2"/>
</dbReference>
<dbReference type="GO" id="GO:0016779">
    <property type="term" value="F:nucleotidyltransferase activity"/>
    <property type="evidence" value="ECO:0007669"/>
    <property type="project" value="UniProtKB-KW"/>
</dbReference>
<dbReference type="SMART" id="SM00028">
    <property type="entry name" value="TPR"/>
    <property type="match status" value="6"/>
</dbReference>